<dbReference type="Pfam" id="PF16078">
    <property type="entry name" value="2-oxogl_dehyd_N"/>
    <property type="match status" value="1"/>
</dbReference>
<dbReference type="InterPro" id="IPR032106">
    <property type="entry name" value="2-oxogl_dehyd_N"/>
</dbReference>
<evidence type="ECO:0000256" key="13">
    <source>
        <dbReference type="ARBA" id="ARBA00040267"/>
    </source>
</evidence>
<dbReference type="Pfam" id="PF16870">
    <property type="entry name" value="OxoGdeHyase_C"/>
    <property type="match status" value="1"/>
</dbReference>
<evidence type="ECO:0000256" key="12">
    <source>
        <dbReference type="ARBA" id="ARBA00037426"/>
    </source>
</evidence>
<dbReference type="GO" id="GO:0006099">
    <property type="term" value="P:tricarboxylic acid cycle"/>
    <property type="evidence" value="ECO:0007669"/>
    <property type="project" value="TreeGrafter"/>
</dbReference>
<comment type="subcellular location">
    <subcellularLocation>
        <location evidence="3">Mitochondrion</location>
    </subcellularLocation>
</comment>
<evidence type="ECO:0000256" key="3">
    <source>
        <dbReference type="ARBA" id="ARBA00004173"/>
    </source>
</evidence>
<evidence type="ECO:0000256" key="6">
    <source>
        <dbReference type="ARBA" id="ARBA00022723"/>
    </source>
</evidence>
<reference evidence="18" key="1">
    <citation type="journal article" date="2011" name="Genome Res.">
        <title>Phylogeny-wide analysis of social amoeba genomes highlights ancient origins for complex intercellular communication.</title>
        <authorList>
            <person name="Heidel A.J."/>
            <person name="Lawal H.M."/>
            <person name="Felder M."/>
            <person name="Schilde C."/>
            <person name="Helps N.R."/>
            <person name="Tunggal B."/>
            <person name="Rivero F."/>
            <person name="John U."/>
            <person name="Schleicher M."/>
            <person name="Eichinger L."/>
            <person name="Platzer M."/>
            <person name="Noegel A.A."/>
            <person name="Schaap P."/>
            <person name="Gloeckner G."/>
        </authorList>
    </citation>
    <scope>NUCLEOTIDE SEQUENCE [LARGE SCALE GENOMIC DNA]</scope>
    <source>
        <strain evidence="18">SH3</strain>
    </source>
</reference>
<gene>
    <name evidence="17" type="primary">ogdh</name>
    <name evidence="17" type="ORF">DFA_11025</name>
</gene>
<dbReference type="FunFam" id="3.40.50.12470:FF:000003">
    <property type="entry name" value="2-oxoglutarate dehydrogenase E1 component"/>
    <property type="match status" value="1"/>
</dbReference>
<dbReference type="CDD" id="cd02016">
    <property type="entry name" value="TPP_E1_OGDC_like"/>
    <property type="match status" value="1"/>
</dbReference>
<keyword evidence="18" id="KW-1185">Reference proteome</keyword>
<dbReference type="GO" id="GO:0005739">
    <property type="term" value="C:mitochondrion"/>
    <property type="evidence" value="ECO:0007669"/>
    <property type="project" value="UniProtKB-SubCell"/>
</dbReference>
<dbReference type="Gene3D" id="3.40.50.12470">
    <property type="match status" value="1"/>
</dbReference>
<dbReference type="Gene3D" id="1.10.287.1150">
    <property type="entry name" value="TPP helical domain"/>
    <property type="match status" value="1"/>
</dbReference>
<comment type="catalytic activity">
    <reaction evidence="15">
        <text>N(6)-[(R)-lipoyl]-L-lysyl-[protein] + 2-oxoglutarate + H(+) = N(6)-[(R)-S(8)-succinyldihydrolipoyl]-L-lysyl-[protein] + CO2</text>
        <dbReference type="Rhea" id="RHEA:12188"/>
        <dbReference type="Rhea" id="RHEA-COMP:10474"/>
        <dbReference type="Rhea" id="RHEA-COMP:20092"/>
        <dbReference type="ChEBI" id="CHEBI:15378"/>
        <dbReference type="ChEBI" id="CHEBI:16526"/>
        <dbReference type="ChEBI" id="CHEBI:16810"/>
        <dbReference type="ChEBI" id="CHEBI:83099"/>
        <dbReference type="ChEBI" id="CHEBI:83120"/>
        <dbReference type="EC" id="1.2.4.2"/>
    </reaction>
</comment>
<dbReference type="GO" id="GO:0045252">
    <property type="term" value="C:oxoglutarate dehydrogenase complex"/>
    <property type="evidence" value="ECO:0007669"/>
    <property type="project" value="TreeGrafter"/>
</dbReference>
<comment type="cofactor">
    <cofactor evidence="2">
        <name>thiamine diphosphate</name>
        <dbReference type="ChEBI" id="CHEBI:58937"/>
    </cofactor>
</comment>
<keyword evidence="11" id="KW-0496">Mitochondrion</keyword>
<sequence length="1056" mass="118036">MISLQSAIKRSSNVVVQHGLRSYSKKSSTIQTLFTTTTSSSNNINVQSSTSLIGRFVQNNSSSNNTSIQYFSTSSSSLSNVNAPKSRKELSESFLDGTSLVYIEDMYNAWKSDPNAVHPSWNSFFQSADFGAPAGEAYMSPPTLGTSSATKAGPSSASAVNLSQVSDSMRLLLLVRAYQVRGHSIATLDPLGLDIRPEPAELNPQRYGFTDADMDKPIYVGEGLISGFLSNNAPQTTLRQVLTRLRETYCSNIGVEYMHIQDREMCDWLREKFETPKSHQFNNDEKIKILERLAWADLFENFLGLKYKTQKRFGLDGCESLIPGMKALIDDSAQLGVNQIVIGMPHRGRLNVLANVVRKPLQAIFNEFNGGVVSLEGEYSGTGDVKYHLGTSYDRVTGRGNNVHLSLVANPSHLEAVNPVVEGKVRAKQHYSGDQERSKALAIVLHGDASMAGQGVVYETLHLSNLTHYSTGGTVHIVVNNQIGFTTNPSSSRSSQYCTDVGKAIDIPIFHVNGDDTESVVHVCKLAAEWRQKFKRDVIVDIVCYRRFGHNETDQPKFTQPLMYNKISQQVPVIEKYSQQLIGEGILTGDQFNQVKAVIREAYEKGYQEGIKYTPKASDWFDSHWEGIRNPLQTAEIKQTNISPKTVEILAKALCSLPEGFEAHATLKRLMKEKQEVFNNGQGFDWATAEAMAFGSLLMEGNHVRLSGQDVERGTFSHRHSVLHDQNTGDTYSPLQNITKVTGQPSAEITISNSSLSEFAVLGFELGYSLESPKSLVLWEAQFGDFSNSAQVIIDQFISSGEQKWMRQSGLVMLLPHGYDGAGPEHSSCRIERYLQLCDSDPNKIPAKEEAERKQLQHCNMQVLNCSTPANYFHALRRQLLRDFRKPLVISTPKWLLRLTQSFSSLKDFTETTSFTRVYGESQPNEIVAPEKVQRVVFCSGQVYYLLRAAREQSKVKDVAIIRVEQLHPFPFDLVQEQLQLYPNARAIWCQEEPMNMGAWNYIYHFFVSTFKSINRPFDLTYAGRPTSASPAVASHSLHKLQEETFLSEALGTKKK</sequence>
<dbReference type="InterPro" id="IPR011603">
    <property type="entry name" value="2oxoglutarate_DH_E1"/>
</dbReference>
<comment type="similarity">
    <text evidence="4">Belongs to the alpha-ketoglutarate dehydrogenase family.</text>
</comment>
<dbReference type="InterPro" id="IPR042179">
    <property type="entry name" value="KGD_C_sf"/>
</dbReference>
<dbReference type="Gene3D" id="3.40.50.11610">
    <property type="entry name" value="Multifunctional 2-oxoglutarate metabolism enzyme, C-terminal domain"/>
    <property type="match status" value="1"/>
</dbReference>
<dbReference type="PIRSF" id="PIRSF000157">
    <property type="entry name" value="Oxoglu_dh_E1"/>
    <property type="match status" value="1"/>
</dbReference>
<evidence type="ECO:0000256" key="7">
    <source>
        <dbReference type="ARBA" id="ARBA00022842"/>
    </source>
</evidence>
<dbReference type="SUPFAM" id="SSF52518">
    <property type="entry name" value="Thiamin diphosphate-binding fold (THDP-binding)"/>
    <property type="match status" value="2"/>
</dbReference>
<keyword evidence="9" id="KW-0560">Oxidoreductase</keyword>
<dbReference type="RefSeq" id="XP_004349963.1">
    <property type="nucleotide sequence ID" value="XM_004349913.1"/>
</dbReference>
<dbReference type="KEGG" id="dfa:DFA_11025"/>
<keyword evidence="7" id="KW-0460">Magnesium</keyword>
<evidence type="ECO:0000256" key="15">
    <source>
        <dbReference type="ARBA" id="ARBA00051911"/>
    </source>
</evidence>
<dbReference type="STRING" id="1054147.F4QEF1"/>
<comment type="function">
    <text evidence="12">The 2-oxoglutarate dehydrogenase complex catalyzes the overall conversion of 2-oxoglutarate to succinyl-CoA and CO(2). It contains multiple copies of three enzymatic components: 2-oxoglutarate dehydrogenase (E1), dihydrolipoamide succinyltransferase (E2) and lipoamide dehydrogenase (E3).</text>
</comment>
<dbReference type="Proteomes" id="UP000007797">
    <property type="component" value="Unassembled WGS sequence"/>
</dbReference>
<dbReference type="InterPro" id="IPR029061">
    <property type="entry name" value="THDP-binding"/>
</dbReference>
<evidence type="ECO:0000256" key="9">
    <source>
        <dbReference type="ARBA" id="ARBA00023002"/>
    </source>
</evidence>
<evidence type="ECO:0000256" key="5">
    <source>
        <dbReference type="ARBA" id="ARBA00012280"/>
    </source>
</evidence>
<evidence type="ECO:0000256" key="8">
    <source>
        <dbReference type="ARBA" id="ARBA00022946"/>
    </source>
</evidence>
<accession>F4QEF1</accession>
<evidence type="ECO:0000259" key="16">
    <source>
        <dbReference type="SMART" id="SM00861"/>
    </source>
</evidence>
<dbReference type="GeneID" id="14866445"/>
<keyword evidence="6" id="KW-0479">Metal-binding</keyword>
<proteinExistence type="inferred from homology"/>
<dbReference type="PANTHER" id="PTHR23152:SF4">
    <property type="entry name" value="2-OXOADIPATE DEHYDROGENASE COMPLEX COMPONENT E1"/>
    <property type="match status" value="1"/>
</dbReference>
<evidence type="ECO:0000256" key="2">
    <source>
        <dbReference type="ARBA" id="ARBA00001964"/>
    </source>
</evidence>
<keyword evidence="8" id="KW-0809">Transit peptide</keyword>
<evidence type="ECO:0000313" key="18">
    <source>
        <dbReference type="Proteomes" id="UP000007797"/>
    </source>
</evidence>
<dbReference type="NCBIfam" id="NF006914">
    <property type="entry name" value="PRK09404.1"/>
    <property type="match status" value="1"/>
</dbReference>
<evidence type="ECO:0000313" key="17">
    <source>
        <dbReference type="EMBL" id="EGG13264.1"/>
    </source>
</evidence>
<dbReference type="OMA" id="FRDFNEC"/>
<dbReference type="InterPro" id="IPR005475">
    <property type="entry name" value="Transketolase-like_Pyr-bd"/>
</dbReference>
<evidence type="ECO:0000256" key="4">
    <source>
        <dbReference type="ARBA" id="ARBA00006936"/>
    </source>
</evidence>
<comment type="cofactor">
    <cofactor evidence="1">
        <name>Mg(2+)</name>
        <dbReference type="ChEBI" id="CHEBI:18420"/>
    </cofactor>
</comment>
<organism evidence="17 18">
    <name type="scientific">Cavenderia fasciculata</name>
    <name type="common">Slime mold</name>
    <name type="synonym">Dictyostelium fasciculatum</name>
    <dbReference type="NCBI Taxonomy" id="261658"/>
    <lineage>
        <taxon>Eukaryota</taxon>
        <taxon>Amoebozoa</taxon>
        <taxon>Evosea</taxon>
        <taxon>Eumycetozoa</taxon>
        <taxon>Dictyostelia</taxon>
        <taxon>Acytosteliales</taxon>
        <taxon>Cavenderiaceae</taxon>
        <taxon>Cavenderia</taxon>
    </lineage>
</organism>
<protein>
    <recommendedName>
        <fullName evidence="13">2-oxoglutarate dehydrogenase, mitochondrial</fullName>
        <ecNumber evidence="5">1.2.4.2</ecNumber>
    </recommendedName>
    <alternativeName>
        <fullName evidence="14">2-oxoglutarate dehydrogenase complex component E1</fullName>
    </alternativeName>
</protein>
<evidence type="ECO:0000256" key="10">
    <source>
        <dbReference type="ARBA" id="ARBA00023052"/>
    </source>
</evidence>
<dbReference type="EMBL" id="GL883029">
    <property type="protein sequence ID" value="EGG13264.1"/>
    <property type="molecule type" value="Genomic_DNA"/>
</dbReference>
<dbReference type="GO" id="GO:0030976">
    <property type="term" value="F:thiamine pyrophosphate binding"/>
    <property type="evidence" value="ECO:0007669"/>
    <property type="project" value="InterPro"/>
</dbReference>
<dbReference type="PANTHER" id="PTHR23152">
    <property type="entry name" value="2-OXOGLUTARATE DEHYDROGENASE"/>
    <property type="match status" value="1"/>
</dbReference>
<dbReference type="Pfam" id="PF02779">
    <property type="entry name" value="Transket_pyr"/>
    <property type="match status" value="1"/>
</dbReference>
<evidence type="ECO:0000256" key="1">
    <source>
        <dbReference type="ARBA" id="ARBA00001946"/>
    </source>
</evidence>
<dbReference type="GO" id="GO:0004591">
    <property type="term" value="F:oxoglutarate dehydrogenase (succinyl-transferring) activity"/>
    <property type="evidence" value="ECO:0007669"/>
    <property type="project" value="UniProtKB-EC"/>
</dbReference>
<dbReference type="AlphaFoldDB" id="F4QEF1"/>
<dbReference type="GO" id="GO:0046872">
    <property type="term" value="F:metal ion binding"/>
    <property type="evidence" value="ECO:0007669"/>
    <property type="project" value="UniProtKB-KW"/>
</dbReference>
<dbReference type="InterPro" id="IPR001017">
    <property type="entry name" value="DH_E1"/>
</dbReference>
<dbReference type="Gene3D" id="3.40.50.970">
    <property type="match status" value="1"/>
</dbReference>
<dbReference type="EC" id="1.2.4.2" evidence="5"/>
<name>F4QEF1_CACFS</name>
<dbReference type="OrthoDB" id="413077at2759"/>
<dbReference type="NCBIfam" id="TIGR00239">
    <property type="entry name" value="2oxo_dh_E1"/>
    <property type="match status" value="1"/>
</dbReference>
<keyword evidence="10" id="KW-0786">Thiamine pyrophosphate</keyword>
<dbReference type="NCBIfam" id="NF008907">
    <property type="entry name" value="PRK12270.1"/>
    <property type="match status" value="1"/>
</dbReference>
<dbReference type="FunFam" id="3.40.50.970:FF:000002">
    <property type="entry name" value="2-oxoglutarate dehydrogenase, E1 component"/>
    <property type="match status" value="1"/>
</dbReference>
<dbReference type="Pfam" id="PF00676">
    <property type="entry name" value="E1_dh"/>
    <property type="match status" value="1"/>
</dbReference>
<evidence type="ECO:0000256" key="14">
    <source>
        <dbReference type="ARBA" id="ARBA00042984"/>
    </source>
</evidence>
<dbReference type="SMART" id="SM00861">
    <property type="entry name" value="Transket_pyr"/>
    <property type="match status" value="1"/>
</dbReference>
<dbReference type="InterPro" id="IPR031717">
    <property type="entry name" value="ODO-1/KGD_C"/>
</dbReference>
<evidence type="ECO:0000256" key="11">
    <source>
        <dbReference type="ARBA" id="ARBA00023128"/>
    </source>
</evidence>
<feature type="domain" description="Transketolase-like pyrimidine-binding" evidence="16">
    <location>
        <begin position="684"/>
        <end position="899"/>
    </location>
</feature>